<dbReference type="InterPro" id="IPR036515">
    <property type="entry name" value="Transposase_17_sf"/>
</dbReference>
<dbReference type="InterPro" id="IPR002686">
    <property type="entry name" value="Transposase_17"/>
</dbReference>
<evidence type="ECO:0000313" key="2">
    <source>
        <dbReference type="EMBL" id="BBM82862.1"/>
    </source>
</evidence>
<name>A0A5S9F1X3_UABAM</name>
<evidence type="ECO:0000259" key="1">
    <source>
        <dbReference type="SMART" id="SM01321"/>
    </source>
</evidence>
<feature type="domain" description="Transposase IS200-like" evidence="1">
    <location>
        <begin position="8"/>
        <end position="123"/>
    </location>
</feature>
<keyword evidence="3" id="KW-1185">Reference proteome</keyword>
<dbReference type="Gene3D" id="3.30.70.1290">
    <property type="entry name" value="Transposase IS200-like"/>
    <property type="match status" value="1"/>
</dbReference>
<protein>
    <submittedName>
        <fullName evidence="2">Transposase</fullName>
    </submittedName>
</protein>
<dbReference type="AlphaFoldDB" id="A0A5S9F1X3"/>
<accession>A0A5S9F1X3</accession>
<dbReference type="SMART" id="SM01321">
    <property type="entry name" value="Y1_Tnp"/>
    <property type="match status" value="1"/>
</dbReference>
<dbReference type="SUPFAM" id="SSF143422">
    <property type="entry name" value="Transposase IS200-like"/>
    <property type="match status" value="1"/>
</dbReference>
<reference evidence="2 3" key="1">
    <citation type="submission" date="2019-08" db="EMBL/GenBank/DDBJ databases">
        <title>Complete genome sequence of Candidatus Uab amorphum.</title>
        <authorList>
            <person name="Shiratori T."/>
            <person name="Suzuki S."/>
            <person name="Kakizawa Y."/>
            <person name="Ishida K."/>
        </authorList>
    </citation>
    <scope>NUCLEOTIDE SEQUENCE [LARGE SCALE GENOMIC DNA]</scope>
    <source>
        <strain evidence="2 3">SRT547</strain>
    </source>
</reference>
<dbReference type="EMBL" id="AP019860">
    <property type="protein sequence ID" value="BBM82862.1"/>
    <property type="molecule type" value="Genomic_DNA"/>
</dbReference>
<dbReference type="GO" id="GO:0003677">
    <property type="term" value="F:DNA binding"/>
    <property type="evidence" value="ECO:0007669"/>
    <property type="project" value="InterPro"/>
</dbReference>
<gene>
    <name evidence="2" type="ORF">UABAM_01205</name>
</gene>
<dbReference type="GO" id="GO:0004803">
    <property type="term" value="F:transposase activity"/>
    <property type="evidence" value="ECO:0007669"/>
    <property type="project" value="InterPro"/>
</dbReference>
<sequence>MRPTRISMINGLFHVTTRCDNKNFYFREDEDFTEYLKIVERARKKYGFKLHAYCLTSNHVHLLLSTPVEDNLSKLMQYINGMYARIYNRRHKRTGHFWGERFYSTIVESENQLLSTIFYIELNMTRNGVTKHPKEWKWSSYNQHTKGKGPIEIDFHEIYMALGNTDKERRNKYITMMSDRIIQKGLLAKQPQVTYGLIFGSESFIKEIIGNHTNHRYYTNRKHFAVDETTFCLRKFKT</sequence>
<organism evidence="2 3">
    <name type="scientific">Uabimicrobium amorphum</name>
    <dbReference type="NCBI Taxonomy" id="2596890"/>
    <lineage>
        <taxon>Bacteria</taxon>
        <taxon>Pseudomonadati</taxon>
        <taxon>Planctomycetota</taxon>
        <taxon>Candidatus Uabimicrobiia</taxon>
        <taxon>Candidatus Uabimicrobiales</taxon>
        <taxon>Candidatus Uabimicrobiaceae</taxon>
        <taxon>Candidatus Uabimicrobium</taxon>
    </lineage>
</organism>
<dbReference type="GO" id="GO:0006313">
    <property type="term" value="P:DNA transposition"/>
    <property type="evidence" value="ECO:0007669"/>
    <property type="project" value="InterPro"/>
</dbReference>
<proteinExistence type="predicted"/>
<dbReference type="PANTHER" id="PTHR34322:SF2">
    <property type="entry name" value="TRANSPOSASE IS200-LIKE DOMAIN-CONTAINING PROTEIN"/>
    <property type="match status" value="1"/>
</dbReference>
<evidence type="ECO:0000313" key="3">
    <source>
        <dbReference type="Proteomes" id="UP000326354"/>
    </source>
</evidence>
<dbReference type="Proteomes" id="UP000326354">
    <property type="component" value="Chromosome"/>
</dbReference>
<dbReference type="Pfam" id="PF01797">
    <property type="entry name" value="Y1_Tnp"/>
    <property type="match status" value="1"/>
</dbReference>
<dbReference type="PANTHER" id="PTHR34322">
    <property type="entry name" value="TRANSPOSASE, Y1_TNP DOMAIN-CONTAINING"/>
    <property type="match status" value="1"/>
</dbReference>
<dbReference type="KEGG" id="uam:UABAM_01205"/>